<feature type="domain" description="DinB-like" evidence="1">
    <location>
        <begin position="12"/>
        <end position="166"/>
    </location>
</feature>
<evidence type="ECO:0000313" key="3">
    <source>
        <dbReference type="Proteomes" id="UP000676386"/>
    </source>
</evidence>
<proteinExistence type="predicted"/>
<dbReference type="Proteomes" id="UP000676386">
    <property type="component" value="Unassembled WGS sequence"/>
</dbReference>
<sequence>MTINKAAELLRQFNDTTDKWITYLDDYTLPMLHQRPDVASWSLGQVYVHIIADTTWYIGQMRAALSAGNSDHEQEMRADAKAMFLQNGFPDARMANPFNSLDLNQPENKASLQQSLLSIKAEVNQLCNSVDISASIGKAEHPGFYFFSAAEWLQFAEMHMRHHFRQKQRIDEQLFDKK</sequence>
<evidence type="ECO:0000313" key="2">
    <source>
        <dbReference type="EMBL" id="MBS0031041.1"/>
    </source>
</evidence>
<dbReference type="InterPro" id="IPR034660">
    <property type="entry name" value="DinB/YfiT-like"/>
</dbReference>
<evidence type="ECO:0000259" key="1">
    <source>
        <dbReference type="Pfam" id="PF12867"/>
    </source>
</evidence>
<comment type="caution">
    <text evidence="2">The sequence shown here is derived from an EMBL/GenBank/DDBJ whole genome shotgun (WGS) entry which is preliminary data.</text>
</comment>
<name>A0ABS5J7I0_9BACT</name>
<dbReference type="Gene3D" id="1.20.120.450">
    <property type="entry name" value="dinb family like domain"/>
    <property type="match status" value="1"/>
</dbReference>
<accession>A0ABS5J7I0</accession>
<dbReference type="EMBL" id="JAGTXB010000019">
    <property type="protein sequence ID" value="MBS0031041.1"/>
    <property type="molecule type" value="Genomic_DNA"/>
</dbReference>
<organism evidence="2 3">
    <name type="scientific">Chitinophaga hostae</name>
    <dbReference type="NCBI Taxonomy" id="2831022"/>
    <lineage>
        <taxon>Bacteria</taxon>
        <taxon>Pseudomonadati</taxon>
        <taxon>Bacteroidota</taxon>
        <taxon>Chitinophagia</taxon>
        <taxon>Chitinophagales</taxon>
        <taxon>Chitinophagaceae</taxon>
        <taxon>Chitinophaga</taxon>
    </lineage>
</organism>
<keyword evidence="3" id="KW-1185">Reference proteome</keyword>
<dbReference type="Pfam" id="PF12867">
    <property type="entry name" value="DinB_2"/>
    <property type="match status" value="1"/>
</dbReference>
<reference evidence="2 3" key="1">
    <citation type="submission" date="2021-04" db="EMBL/GenBank/DDBJ databases">
        <title>Chitinophaga sp. nov., isolated from the rhizosphere soil.</title>
        <authorList>
            <person name="He S."/>
        </authorList>
    </citation>
    <scope>NUCLEOTIDE SEQUENCE [LARGE SCALE GENOMIC DNA]</scope>
    <source>
        <strain evidence="2 3">2R12</strain>
    </source>
</reference>
<dbReference type="SUPFAM" id="SSF109854">
    <property type="entry name" value="DinB/YfiT-like putative metalloenzymes"/>
    <property type="match status" value="1"/>
</dbReference>
<dbReference type="InterPro" id="IPR024775">
    <property type="entry name" value="DinB-like"/>
</dbReference>
<protein>
    <submittedName>
        <fullName evidence="2">DinB family protein</fullName>
    </submittedName>
</protein>
<gene>
    <name evidence="2" type="ORF">KE626_27185</name>
</gene>
<dbReference type="RefSeq" id="WP_211976179.1">
    <property type="nucleotide sequence ID" value="NZ_CBFHAM010000010.1"/>
</dbReference>